<name>A0A6L4WZZ0_9BIFI</name>
<dbReference type="Gene3D" id="2.60.40.740">
    <property type="match status" value="1"/>
</dbReference>
<feature type="signal peptide" evidence="6">
    <location>
        <begin position="1"/>
        <end position="31"/>
    </location>
</feature>
<feature type="domain" description="Gram-positive cocci surface proteins LPxTG" evidence="7">
    <location>
        <begin position="534"/>
        <end position="573"/>
    </location>
</feature>
<dbReference type="AlphaFoldDB" id="A0A6L4WZZ0"/>
<keyword evidence="3 6" id="KW-0732">Signal</keyword>
<keyword evidence="2" id="KW-0964">Secreted</keyword>
<keyword evidence="5" id="KW-1133">Transmembrane helix</keyword>
<dbReference type="Pfam" id="PF00746">
    <property type="entry name" value="Gram_pos_anchor"/>
    <property type="match status" value="1"/>
</dbReference>
<comment type="caution">
    <text evidence="9">The sequence shown here is derived from an EMBL/GenBank/DDBJ whole genome shotgun (WGS) entry which is preliminary data.</text>
</comment>
<dbReference type="NCBIfam" id="TIGR04226">
    <property type="entry name" value="RrgB_K2N_iso_D2"/>
    <property type="match status" value="1"/>
</dbReference>
<protein>
    <submittedName>
        <fullName evidence="9">Cell surface protein</fullName>
    </submittedName>
    <submittedName>
        <fullName evidence="10">Isopeptide-forming domain-containing fimbrial protein</fullName>
    </submittedName>
</protein>
<feature type="transmembrane region" description="Helical" evidence="5">
    <location>
        <begin position="547"/>
        <end position="568"/>
    </location>
</feature>
<dbReference type="EMBL" id="WBSM01000007">
    <property type="protein sequence ID" value="KAB8287596.1"/>
    <property type="molecule type" value="Genomic_DNA"/>
</dbReference>
<evidence type="ECO:0000313" key="9">
    <source>
        <dbReference type="EMBL" id="KAB8287596.1"/>
    </source>
</evidence>
<dbReference type="Gene3D" id="2.60.40.10">
    <property type="entry name" value="Immunoglobulins"/>
    <property type="match status" value="1"/>
</dbReference>
<proteinExistence type="predicted"/>
<gene>
    <name evidence="9" type="ORF">DSM100688_1382</name>
    <name evidence="10" type="ORF">GFD24_09195</name>
</gene>
<evidence type="ECO:0000313" key="12">
    <source>
        <dbReference type="Proteomes" id="UP000482084"/>
    </source>
</evidence>
<organism evidence="9 12">
    <name type="scientific">Bifidobacterium ramosum</name>
    <dbReference type="NCBI Taxonomy" id="1798158"/>
    <lineage>
        <taxon>Bacteria</taxon>
        <taxon>Bacillati</taxon>
        <taxon>Actinomycetota</taxon>
        <taxon>Actinomycetes</taxon>
        <taxon>Bifidobacteriales</taxon>
        <taxon>Bifidobacteriaceae</taxon>
        <taxon>Bifidobacterium</taxon>
    </lineage>
</organism>
<dbReference type="RefSeq" id="WP_152358462.1">
    <property type="nucleotide sequence ID" value="NZ_WBSM01000007.1"/>
</dbReference>
<sequence>MNSLTKKLAAGAIAAATMLGIAGLGATTASADTTTPTGSLTVTTTDSSFASKTVNAYQMFSATVDLKGTAEYTLVDTWNEFFTTELKTAGSDDGVCKDKTGTELTTCAVDYVSKLSDSEGNDSTVEGYSRTLTSFATKASNWAQKTKTGDTTPNVTVAKTANVSDTASDGTYTASFTGLDFGYYLLAVPGVAQNDANFKYATLVSVTTATGNTAVIKGSYPTVDKKVDGADEGTAKIGDELTFTLTSTVPDMSAYDTYQFAFKDILSKGLTFNDQTGLESIKILNDDNTVAATLTTDNYSLSYEAGDGTNGATTDEHKLTVKLGTNSNGKYDFKAYAEQYTGKKIVLTYKATLNEKAEIEGTGTQNKATVEFSNNPQSDGTGESVPDIVKVYTYKFGIDKYTTENGKRTQLPGAKFTLTPKDEQTAIQFVVEEQGNSNKATTYRVAKTDEQGATAEIVTPDSGKVMLKGLKAGEYVLTETEAPKGYSKLTKPMGVKITEKDGDKGGKTGEITYNNNSASDAYGLTATDGYVAVENNKAPILPSTGGMGTALFTVFGVLIVALGAGWYVKSNRKSAK</sequence>
<dbReference type="InterPro" id="IPR041033">
    <property type="entry name" value="SpaA_PFL_dom_1"/>
</dbReference>
<evidence type="ECO:0000256" key="3">
    <source>
        <dbReference type="ARBA" id="ARBA00022729"/>
    </source>
</evidence>
<dbReference type="Proteomes" id="UP000482084">
    <property type="component" value="Unassembled WGS sequence"/>
</dbReference>
<evidence type="ECO:0000256" key="6">
    <source>
        <dbReference type="SAM" id="SignalP"/>
    </source>
</evidence>
<keyword evidence="1" id="KW-0134">Cell wall</keyword>
<dbReference type="Proteomes" id="UP000469943">
    <property type="component" value="Unassembled WGS sequence"/>
</dbReference>
<evidence type="ECO:0000256" key="2">
    <source>
        <dbReference type="ARBA" id="ARBA00022525"/>
    </source>
</evidence>
<feature type="domain" description="SpaA-like prealbumin fold" evidence="8">
    <location>
        <begin position="405"/>
        <end position="501"/>
    </location>
</feature>
<dbReference type="InterPro" id="IPR019931">
    <property type="entry name" value="LPXTG_anchor"/>
</dbReference>
<dbReference type="OrthoDB" id="2199792at2"/>
<feature type="chain" id="PRO_5036388837" evidence="6">
    <location>
        <begin position="32"/>
        <end position="576"/>
    </location>
</feature>
<dbReference type="InterPro" id="IPR013783">
    <property type="entry name" value="Ig-like_fold"/>
</dbReference>
<keyword evidence="4" id="KW-0572">Peptidoglycan-anchor</keyword>
<dbReference type="EMBL" id="WHZX01000007">
    <property type="protein sequence ID" value="NEG72372.1"/>
    <property type="molecule type" value="Genomic_DNA"/>
</dbReference>
<accession>A0A6L4WZZ0</accession>
<evidence type="ECO:0000259" key="8">
    <source>
        <dbReference type="Pfam" id="PF17802"/>
    </source>
</evidence>
<dbReference type="NCBIfam" id="TIGR01167">
    <property type="entry name" value="LPXTG_anchor"/>
    <property type="match status" value="1"/>
</dbReference>
<dbReference type="InterPro" id="IPR026466">
    <property type="entry name" value="Fim_isopep_form_D2_dom"/>
</dbReference>
<keyword evidence="5" id="KW-0472">Membrane</keyword>
<evidence type="ECO:0000313" key="10">
    <source>
        <dbReference type="EMBL" id="NEG72372.1"/>
    </source>
</evidence>
<evidence type="ECO:0000256" key="1">
    <source>
        <dbReference type="ARBA" id="ARBA00022512"/>
    </source>
</evidence>
<dbReference type="GO" id="GO:0005975">
    <property type="term" value="P:carbohydrate metabolic process"/>
    <property type="evidence" value="ECO:0007669"/>
    <property type="project" value="UniProtKB-ARBA"/>
</dbReference>
<dbReference type="Pfam" id="PF17802">
    <property type="entry name" value="SpaA"/>
    <property type="match status" value="1"/>
</dbReference>
<evidence type="ECO:0000256" key="4">
    <source>
        <dbReference type="ARBA" id="ARBA00023088"/>
    </source>
</evidence>
<reference evidence="9 12" key="2">
    <citation type="submission" date="2019-10" db="EMBL/GenBank/DDBJ databases">
        <title>Characterization of the phylogenetic diversity of two novel species belonging to the genus Bifidobacterium: Bifidobacterium cebidarum sp. nov. and Bifidobacterium leontopitheci sp. nov.</title>
        <authorList>
            <person name="Lugli G.A."/>
            <person name="Duranti S."/>
            <person name="Milani C."/>
            <person name="Turroni F."/>
            <person name="Ventura M."/>
        </authorList>
    </citation>
    <scope>NUCLEOTIDE SEQUENCE [LARGE SCALE GENOMIC DNA]</scope>
    <source>
        <strain evidence="9 12">DSM 100688</strain>
    </source>
</reference>
<evidence type="ECO:0000313" key="11">
    <source>
        <dbReference type="Proteomes" id="UP000469943"/>
    </source>
</evidence>
<evidence type="ECO:0000256" key="5">
    <source>
        <dbReference type="SAM" id="Phobius"/>
    </source>
</evidence>
<evidence type="ECO:0000259" key="7">
    <source>
        <dbReference type="Pfam" id="PF00746"/>
    </source>
</evidence>
<reference evidence="10 11" key="1">
    <citation type="submission" date="2019-10" db="EMBL/GenBank/DDBJ databases">
        <title>Bifidobacterium from non-human primates.</title>
        <authorList>
            <person name="Modesto M."/>
        </authorList>
    </citation>
    <scope>NUCLEOTIDE SEQUENCE [LARGE SCALE GENOMIC DNA]</scope>
    <source>
        <strain evidence="10 11">TREM</strain>
    </source>
</reference>
<keyword evidence="5" id="KW-0812">Transmembrane</keyword>
<keyword evidence="12" id="KW-1185">Reference proteome</keyword>